<feature type="transmembrane region" description="Helical" evidence="1">
    <location>
        <begin position="122"/>
        <end position="143"/>
    </location>
</feature>
<keyword evidence="4" id="KW-1185">Reference proteome</keyword>
<dbReference type="GO" id="GO:0016747">
    <property type="term" value="F:acyltransferase activity, transferring groups other than amino-acyl groups"/>
    <property type="evidence" value="ECO:0007669"/>
    <property type="project" value="InterPro"/>
</dbReference>
<feature type="transmembrane region" description="Helical" evidence="1">
    <location>
        <begin position="243"/>
        <end position="260"/>
    </location>
</feature>
<keyword evidence="1" id="KW-0812">Transmembrane</keyword>
<reference evidence="3 4" key="1">
    <citation type="submission" date="2019-04" db="EMBL/GenBank/DDBJ databases">
        <title>Taxonomy of novel Haliea sp. from mangrove soil of West Coast of India.</title>
        <authorList>
            <person name="Verma A."/>
            <person name="Kumar P."/>
            <person name="Krishnamurthi S."/>
        </authorList>
    </citation>
    <scope>NUCLEOTIDE SEQUENCE [LARGE SCALE GENOMIC DNA]</scope>
    <source>
        <strain evidence="3 4">SAOS-164</strain>
    </source>
</reference>
<dbReference type="Proteomes" id="UP000298050">
    <property type="component" value="Unassembled WGS sequence"/>
</dbReference>
<dbReference type="InterPro" id="IPR002656">
    <property type="entry name" value="Acyl_transf_3_dom"/>
</dbReference>
<feature type="transmembrane region" description="Helical" evidence="1">
    <location>
        <begin position="36"/>
        <end position="58"/>
    </location>
</feature>
<dbReference type="AlphaFoldDB" id="A0A4Z0M647"/>
<feature type="domain" description="Acyltransferase 3" evidence="2">
    <location>
        <begin position="5"/>
        <end position="319"/>
    </location>
</feature>
<feature type="transmembrane region" description="Helical" evidence="1">
    <location>
        <begin position="211"/>
        <end position="231"/>
    </location>
</feature>
<comment type="caution">
    <text evidence="3">The sequence shown here is derived from an EMBL/GenBank/DDBJ whole genome shotgun (WGS) entry which is preliminary data.</text>
</comment>
<sequence length="335" mass="38431">MEIRKLNTLRALAALIVVLSHYSNVSMLWGELLGSAAGQLGVMLFFILSGFLMSHLYLEHAYDKARARQFLVARVARVMPLFVAVVLLSYALHKLGVKYIFYGVINVPSLISHLTLLSGRDVLWTIAPEVQFYLLFVPLWMLYTKRPAYLYALMALVFLILAAMHFPNPIWGHRGYILDTKILIALPYFFVGIVLGRLYTYRQKLAPWQSAWYLLALLLIFLLYPQVFEAVFSVQHGTWQDPMVLLVMGLAFFFLVFLVPDNNRLLANPVGDFLGKISYSWYFLHLPVLRLMGENVSQYPALALPIFMALSLLVAYLSYRLIEVPSRRAIRRKFA</sequence>
<dbReference type="EMBL" id="SRLE01000004">
    <property type="protein sequence ID" value="TGD75153.1"/>
    <property type="molecule type" value="Genomic_DNA"/>
</dbReference>
<name>A0A4Z0M647_9GAMM</name>
<protein>
    <submittedName>
        <fullName evidence="3">Acyltransferase</fullName>
    </submittedName>
</protein>
<organism evidence="3 4">
    <name type="scientific">Mangrovimicrobium sediminis</name>
    <dbReference type="NCBI Taxonomy" id="2562682"/>
    <lineage>
        <taxon>Bacteria</taxon>
        <taxon>Pseudomonadati</taxon>
        <taxon>Pseudomonadota</taxon>
        <taxon>Gammaproteobacteria</taxon>
        <taxon>Cellvibrionales</taxon>
        <taxon>Halieaceae</taxon>
        <taxon>Mangrovimicrobium</taxon>
    </lineage>
</organism>
<keyword evidence="1" id="KW-0472">Membrane</keyword>
<keyword evidence="3" id="KW-0808">Transferase</keyword>
<keyword evidence="3" id="KW-0012">Acyltransferase</keyword>
<feature type="transmembrane region" description="Helical" evidence="1">
    <location>
        <begin position="149"/>
        <end position="170"/>
    </location>
</feature>
<evidence type="ECO:0000313" key="4">
    <source>
        <dbReference type="Proteomes" id="UP000298050"/>
    </source>
</evidence>
<feature type="transmembrane region" description="Helical" evidence="1">
    <location>
        <begin position="70"/>
        <end position="93"/>
    </location>
</feature>
<feature type="transmembrane region" description="Helical" evidence="1">
    <location>
        <begin position="299"/>
        <end position="322"/>
    </location>
</feature>
<proteinExistence type="predicted"/>
<evidence type="ECO:0000256" key="1">
    <source>
        <dbReference type="SAM" id="Phobius"/>
    </source>
</evidence>
<evidence type="ECO:0000259" key="2">
    <source>
        <dbReference type="Pfam" id="PF01757"/>
    </source>
</evidence>
<dbReference type="PANTHER" id="PTHR23028">
    <property type="entry name" value="ACETYLTRANSFERASE"/>
    <property type="match status" value="1"/>
</dbReference>
<evidence type="ECO:0000313" key="3">
    <source>
        <dbReference type="EMBL" id="TGD75153.1"/>
    </source>
</evidence>
<keyword evidence="1" id="KW-1133">Transmembrane helix</keyword>
<feature type="transmembrane region" description="Helical" evidence="1">
    <location>
        <begin position="12"/>
        <end position="30"/>
    </location>
</feature>
<dbReference type="OrthoDB" id="5706650at2"/>
<dbReference type="Pfam" id="PF01757">
    <property type="entry name" value="Acyl_transf_3"/>
    <property type="match status" value="1"/>
</dbReference>
<feature type="transmembrane region" description="Helical" evidence="1">
    <location>
        <begin position="182"/>
        <end position="199"/>
    </location>
</feature>
<gene>
    <name evidence="3" type="ORF">E4634_03885</name>
</gene>
<accession>A0A4Z0M647</accession>
<dbReference type="InterPro" id="IPR050879">
    <property type="entry name" value="Acyltransferase_3"/>
</dbReference>
<dbReference type="RefSeq" id="WP_135441294.1">
    <property type="nucleotide sequence ID" value="NZ_SRLE01000004.1"/>
</dbReference>